<dbReference type="EMBL" id="LNAL01000003">
    <property type="protein sequence ID" value="KUG09603.1"/>
    <property type="molecule type" value="Genomic_DNA"/>
</dbReference>
<evidence type="ECO:0000313" key="2">
    <source>
        <dbReference type="Proteomes" id="UP000054223"/>
    </source>
</evidence>
<evidence type="ECO:0000313" key="1">
    <source>
        <dbReference type="EMBL" id="KUG09603.1"/>
    </source>
</evidence>
<organism evidence="1 2">
    <name type="scientific">Solirubrum puertoriconensis</name>
    <dbReference type="NCBI Taxonomy" id="1751427"/>
    <lineage>
        <taxon>Bacteria</taxon>
        <taxon>Pseudomonadati</taxon>
        <taxon>Bacteroidota</taxon>
        <taxon>Cytophagia</taxon>
        <taxon>Cytophagales</taxon>
    </lineage>
</organism>
<keyword evidence="2" id="KW-1185">Reference proteome</keyword>
<proteinExistence type="predicted"/>
<gene>
    <name evidence="1" type="ORF">ASU33_18060</name>
</gene>
<accession>A0A9X0HP49</accession>
<dbReference type="Proteomes" id="UP000054223">
    <property type="component" value="Unassembled WGS sequence"/>
</dbReference>
<sequence>MEFSADGRLRFYRNDTLTHEGTFEHRGFPSNVQAPQNLRYLSLNSNQGSSGMTYELQRDTLYWTTPYYKDVMNCWPVRETYARATATPLPSK</sequence>
<protein>
    <submittedName>
        <fullName evidence="1">Uncharacterized protein</fullName>
    </submittedName>
</protein>
<comment type="caution">
    <text evidence="1">The sequence shown here is derived from an EMBL/GenBank/DDBJ whole genome shotgun (WGS) entry which is preliminary data.</text>
</comment>
<dbReference type="AlphaFoldDB" id="A0A9X0HP49"/>
<name>A0A9X0HP49_SOLP1</name>
<reference evidence="1 2" key="1">
    <citation type="submission" date="2015-11" db="EMBL/GenBank/DDBJ databases">
        <title>Solirubrum puertoriconensis gen. nov. an environmental bacteria isolated in Puerto Rico.</title>
        <authorList>
            <person name="Cuebas-Irizarry M.F."/>
            <person name="Montalvo-Rodriguez R."/>
        </authorList>
    </citation>
    <scope>NUCLEOTIDE SEQUENCE [LARGE SCALE GENOMIC DNA]</scope>
    <source>
        <strain evidence="1 2">MC1A</strain>
    </source>
</reference>